<dbReference type="GO" id="GO:0003886">
    <property type="term" value="F:DNA (cytosine-5-)-methyltransferase activity"/>
    <property type="evidence" value="ECO:0007669"/>
    <property type="project" value="UniProtKB-EC"/>
</dbReference>
<dbReference type="Gene3D" id="3.40.50.150">
    <property type="entry name" value="Vaccinia Virus protein VP39"/>
    <property type="match status" value="1"/>
</dbReference>
<evidence type="ECO:0000256" key="8">
    <source>
        <dbReference type="RuleBase" id="RU000417"/>
    </source>
</evidence>
<keyword evidence="4" id="KW-0680">Restriction system</keyword>
<feature type="active site" evidence="6">
    <location>
        <position position="84"/>
    </location>
</feature>
<dbReference type="RefSeq" id="WP_032596421.1">
    <property type="nucleotide sequence ID" value="NZ_JGDB01000396.1"/>
</dbReference>
<dbReference type="PROSITE" id="PS51679">
    <property type="entry name" value="SAM_MT_C5"/>
    <property type="match status" value="1"/>
</dbReference>
<dbReference type="EMBL" id="JGDB01000396">
    <property type="protein sequence ID" value="EXY87687.1"/>
    <property type="molecule type" value="Genomic_DNA"/>
</dbReference>
<keyword evidence="1 6" id="KW-0489">Methyltransferase</keyword>
<sequence length="351" mass="40593">MKYIELFAGIGGFRRASEMLSRDFSVPLKCVAFSEIDPHAIKTYKANYDISEEAEMNDIISFADKDSNINSLQDFNILMGGFPCQAFSMMGKQLGFEDERGSILFSIKNILRIKKPEFIVLENVRHLEKHNGGETLKAILSFFRRRGYKFVETVVLDTKDFGLPQRRSRIFIVCSRKELDIELSSEKIIENFMMIKKHSLCMYNSVLNILEKQVDKKYYLSEKIKHTILADGSKNFKSKSQIDLDIARTLTATMVKMHRACQDNYYSDDYIQNGICHKDTAKEILYKKPVRKLTPMEALMLQGFDRDFFEKAKTAEVSDHQLYKQAGNGLSINTVYALLHYLFVKHKIQES</sequence>
<proteinExistence type="inferred from homology"/>
<dbReference type="InterPro" id="IPR050750">
    <property type="entry name" value="C5-MTase"/>
</dbReference>
<evidence type="ECO:0000313" key="9">
    <source>
        <dbReference type="EMBL" id="EXY87687.1"/>
    </source>
</evidence>
<evidence type="ECO:0000256" key="3">
    <source>
        <dbReference type="ARBA" id="ARBA00022691"/>
    </source>
</evidence>
<organism evidence="9 10">
    <name type="scientific">Bacteroides fragilis str. 3998T(B)3</name>
    <dbReference type="NCBI Taxonomy" id="1339316"/>
    <lineage>
        <taxon>Bacteria</taxon>
        <taxon>Pseudomonadati</taxon>
        <taxon>Bacteroidota</taxon>
        <taxon>Bacteroidia</taxon>
        <taxon>Bacteroidales</taxon>
        <taxon>Bacteroidaceae</taxon>
        <taxon>Bacteroides</taxon>
    </lineage>
</organism>
<evidence type="ECO:0000256" key="4">
    <source>
        <dbReference type="ARBA" id="ARBA00022747"/>
    </source>
</evidence>
<evidence type="ECO:0000313" key="10">
    <source>
        <dbReference type="Proteomes" id="UP000020773"/>
    </source>
</evidence>
<dbReference type="Gene3D" id="3.90.120.10">
    <property type="entry name" value="DNA Methylase, subunit A, domain 2"/>
    <property type="match status" value="1"/>
</dbReference>
<dbReference type="PATRIC" id="fig|1339316.3.peg.5348"/>
<dbReference type="PROSITE" id="PS00094">
    <property type="entry name" value="C5_MTASE_1"/>
    <property type="match status" value="1"/>
</dbReference>
<dbReference type="InterPro" id="IPR001525">
    <property type="entry name" value="C5_MeTfrase"/>
</dbReference>
<evidence type="ECO:0000256" key="2">
    <source>
        <dbReference type="ARBA" id="ARBA00022679"/>
    </source>
</evidence>
<reference evidence="9 10" key="1">
    <citation type="submission" date="2014-02" db="EMBL/GenBank/DDBJ databases">
        <authorList>
            <person name="Sears C."/>
            <person name="Carroll K."/>
            <person name="Sack B.R."/>
            <person name="Qadri F."/>
            <person name="Myers L.L."/>
            <person name="Chung G.-T."/>
            <person name="Escheverria P."/>
            <person name="Fraser C.M."/>
            <person name="Sadzewicz L."/>
            <person name="Shefchek K.A."/>
            <person name="Tallon L."/>
            <person name="Das S.P."/>
            <person name="Daugherty S."/>
            <person name="Mongodin E.F."/>
        </authorList>
    </citation>
    <scope>NUCLEOTIDE SEQUENCE [LARGE SCALE GENOMIC DNA]</scope>
    <source>
        <strain evidence="10">3998T(B)3</strain>
    </source>
</reference>
<evidence type="ECO:0000256" key="7">
    <source>
        <dbReference type="RuleBase" id="RU000416"/>
    </source>
</evidence>
<comment type="similarity">
    <text evidence="6 7">Belongs to the class I-like SAM-binding methyltransferase superfamily. C5-methyltransferase family.</text>
</comment>
<dbReference type="PANTHER" id="PTHR46098">
    <property type="entry name" value="TRNA (CYTOSINE(38)-C(5))-METHYLTRANSFERASE"/>
    <property type="match status" value="1"/>
</dbReference>
<keyword evidence="2 6" id="KW-0808">Transferase</keyword>
<dbReference type="InterPro" id="IPR029063">
    <property type="entry name" value="SAM-dependent_MTases_sf"/>
</dbReference>
<dbReference type="AlphaFoldDB" id="A0A015TYZ4"/>
<name>A0A015TYZ4_BACFG</name>
<accession>A0A015TYZ4</accession>
<comment type="catalytic activity">
    <reaction evidence="5 8">
        <text>a 2'-deoxycytidine in DNA + S-adenosyl-L-methionine = a 5-methyl-2'-deoxycytidine in DNA + S-adenosyl-L-homocysteine + H(+)</text>
        <dbReference type="Rhea" id="RHEA:13681"/>
        <dbReference type="Rhea" id="RHEA-COMP:11369"/>
        <dbReference type="Rhea" id="RHEA-COMP:11370"/>
        <dbReference type="ChEBI" id="CHEBI:15378"/>
        <dbReference type="ChEBI" id="CHEBI:57856"/>
        <dbReference type="ChEBI" id="CHEBI:59789"/>
        <dbReference type="ChEBI" id="CHEBI:85452"/>
        <dbReference type="ChEBI" id="CHEBI:85454"/>
        <dbReference type="EC" id="2.1.1.37"/>
    </reaction>
</comment>
<evidence type="ECO:0000256" key="5">
    <source>
        <dbReference type="ARBA" id="ARBA00047422"/>
    </source>
</evidence>
<comment type="caution">
    <text evidence="9">The sequence shown here is derived from an EMBL/GenBank/DDBJ whole genome shotgun (WGS) entry which is preliminary data.</text>
</comment>
<protein>
    <recommendedName>
        <fullName evidence="8">Cytosine-specific methyltransferase</fullName>
        <ecNumber evidence="8">2.1.1.37</ecNumber>
    </recommendedName>
</protein>
<evidence type="ECO:0000256" key="6">
    <source>
        <dbReference type="PROSITE-ProRule" id="PRU01016"/>
    </source>
</evidence>
<dbReference type="GO" id="GO:0032259">
    <property type="term" value="P:methylation"/>
    <property type="evidence" value="ECO:0007669"/>
    <property type="project" value="UniProtKB-KW"/>
</dbReference>
<dbReference type="Pfam" id="PF00145">
    <property type="entry name" value="DNA_methylase"/>
    <property type="match status" value="1"/>
</dbReference>
<dbReference type="Proteomes" id="UP000020773">
    <property type="component" value="Unassembled WGS sequence"/>
</dbReference>
<dbReference type="GO" id="GO:0009307">
    <property type="term" value="P:DNA restriction-modification system"/>
    <property type="evidence" value="ECO:0007669"/>
    <property type="project" value="UniProtKB-KW"/>
</dbReference>
<evidence type="ECO:0000256" key="1">
    <source>
        <dbReference type="ARBA" id="ARBA00022603"/>
    </source>
</evidence>
<dbReference type="PRINTS" id="PR00105">
    <property type="entry name" value="C5METTRFRASE"/>
</dbReference>
<dbReference type="SUPFAM" id="SSF53335">
    <property type="entry name" value="S-adenosyl-L-methionine-dependent methyltransferases"/>
    <property type="match status" value="1"/>
</dbReference>
<keyword evidence="3 6" id="KW-0949">S-adenosyl-L-methionine</keyword>
<dbReference type="EC" id="2.1.1.37" evidence="8"/>
<dbReference type="InterPro" id="IPR018117">
    <property type="entry name" value="C5_DNA_meth_AS"/>
</dbReference>
<dbReference type="PANTHER" id="PTHR46098:SF1">
    <property type="entry name" value="TRNA (CYTOSINE(38)-C(5))-METHYLTRANSFERASE"/>
    <property type="match status" value="1"/>
</dbReference>
<gene>
    <name evidence="9" type="ORF">M125_5688</name>
</gene>
<dbReference type="NCBIfam" id="TIGR00675">
    <property type="entry name" value="dcm"/>
    <property type="match status" value="1"/>
</dbReference>